<dbReference type="GO" id="GO:0000287">
    <property type="term" value="F:magnesium ion binding"/>
    <property type="evidence" value="ECO:0007669"/>
    <property type="project" value="TreeGrafter"/>
</dbReference>
<evidence type="ECO:0000313" key="2">
    <source>
        <dbReference type="Proteomes" id="UP000008141"/>
    </source>
</evidence>
<dbReference type="PANTHER" id="PTHR10000">
    <property type="entry name" value="PHOSPHOSERINE PHOSPHATASE"/>
    <property type="match status" value="1"/>
</dbReference>
<accession>E1ZEB7</accession>
<evidence type="ECO:0000313" key="1">
    <source>
        <dbReference type="EMBL" id="EFN56002.1"/>
    </source>
</evidence>
<dbReference type="STRING" id="554065.E1ZEB7"/>
<dbReference type="GO" id="GO:0005829">
    <property type="term" value="C:cytosol"/>
    <property type="evidence" value="ECO:0007669"/>
    <property type="project" value="TreeGrafter"/>
</dbReference>
<organism evidence="2">
    <name type="scientific">Chlorella variabilis</name>
    <name type="common">Green alga</name>
    <dbReference type="NCBI Taxonomy" id="554065"/>
    <lineage>
        <taxon>Eukaryota</taxon>
        <taxon>Viridiplantae</taxon>
        <taxon>Chlorophyta</taxon>
        <taxon>core chlorophytes</taxon>
        <taxon>Trebouxiophyceae</taxon>
        <taxon>Chlorellales</taxon>
        <taxon>Chlorellaceae</taxon>
        <taxon>Chlorella clade</taxon>
        <taxon>Chlorella</taxon>
    </lineage>
</organism>
<dbReference type="Pfam" id="PF08282">
    <property type="entry name" value="Hydrolase_3"/>
    <property type="match status" value="1"/>
</dbReference>
<dbReference type="AlphaFoldDB" id="E1ZEB7"/>
<dbReference type="OrthoDB" id="27226at2759"/>
<dbReference type="PANTHER" id="PTHR10000:SF8">
    <property type="entry name" value="HAD SUPERFAMILY HYDROLASE-LIKE, TYPE 3"/>
    <property type="match status" value="1"/>
</dbReference>
<dbReference type="InterPro" id="IPR036412">
    <property type="entry name" value="HAD-like_sf"/>
</dbReference>
<dbReference type="Proteomes" id="UP000008141">
    <property type="component" value="Unassembled WGS sequence"/>
</dbReference>
<reference evidence="1 2" key="1">
    <citation type="journal article" date="2010" name="Plant Cell">
        <title>The Chlorella variabilis NC64A genome reveals adaptation to photosymbiosis, coevolution with viruses, and cryptic sex.</title>
        <authorList>
            <person name="Blanc G."/>
            <person name="Duncan G."/>
            <person name="Agarkova I."/>
            <person name="Borodovsky M."/>
            <person name="Gurnon J."/>
            <person name="Kuo A."/>
            <person name="Lindquist E."/>
            <person name="Lucas S."/>
            <person name="Pangilinan J."/>
            <person name="Polle J."/>
            <person name="Salamov A."/>
            <person name="Terry A."/>
            <person name="Yamada T."/>
            <person name="Dunigan D.D."/>
            <person name="Grigoriev I.V."/>
            <person name="Claverie J.M."/>
            <person name="Van Etten J.L."/>
        </authorList>
    </citation>
    <scope>NUCLEOTIDE SEQUENCE [LARGE SCALE GENOMIC DNA]</scope>
    <source>
        <strain evidence="1 2">NC64A</strain>
    </source>
</reference>
<sequence length="87" mass="8740">VLPLGASKGFGVGWLLDRLGVDPAACLALGDGENDVEMLRLCGLGVAMGNAGPPALAAADAITAPNSEDGVARAIERFVLRPRGLTA</sequence>
<dbReference type="InterPro" id="IPR023214">
    <property type="entry name" value="HAD_sf"/>
</dbReference>
<dbReference type="RefSeq" id="XP_005848104.1">
    <property type="nucleotide sequence ID" value="XM_005848042.1"/>
</dbReference>
<gene>
    <name evidence="1" type="ORF">CHLNCDRAFT_22679</name>
</gene>
<dbReference type="GeneID" id="17355390"/>
<dbReference type="GO" id="GO:0016791">
    <property type="term" value="F:phosphatase activity"/>
    <property type="evidence" value="ECO:0007669"/>
    <property type="project" value="TreeGrafter"/>
</dbReference>
<proteinExistence type="predicted"/>
<name>E1ZEB7_CHLVA</name>
<dbReference type="Gene3D" id="3.40.50.1000">
    <property type="entry name" value="HAD superfamily/HAD-like"/>
    <property type="match status" value="1"/>
</dbReference>
<keyword evidence="2" id="KW-1185">Reference proteome</keyword>
<dbReference type="KEGG" id="cvr:CHLNCDRAFT_22679"/>
<feature type="non-terminal residue" evidence="1">
    <location>
        <position position="1"/>
    </location>
</feature>
<dbReference type="EMBL" id="GL433843">
    <property type="protein sequence ID" value="EFN56002.1"/>
    <property type="molecule type" value="Genomic_DNA"/>
</dbReference>
<dbReference type="SUPFAM" id="SSF56784">
    <property type="entry name" value="HAD-like"/>
    <property type="match status" value="1"/>
</dbReference>
<dbReference type="InParanoid" id="E1ZEB7"/>
<protein>
    <submittedName>
        <fullName evidence="1">Uncharacterized protein</fullName>
    </submittedName>
</protein>